<name>A0A8B9IP45_ANSCY</name>
<protein>
    <recommendedName>
        <fullName evidence="3">Protein CUSTOS</fullName>
    </recommendedName>
</protein>
<dbReference type="GO" id="GO:0060061">
    <property type="term" value="P:Spemann organizer formation"/>
    <property type="evidence" value="ECO:0007669"/>
    <property type="project" value="TreeGrafter"/>
</dbReference>
<evidence type="ECO:0000313" key="9">
    <source>
        <dbReference type="Proteomes" id="UP000694521"/>
    </source>
</evidence>
<evidence type="ECO:0000256" key="2">
    <source>
        <dbReference type="ARBA" id="ARBA00008632"/>
    </source>
</evidence>
<feature type="region of interest" description="Disordered" evidence="7">
    <location>
        <begin position="350"/>
        <end position="436"/>
    </location>
</feature>
<feature type="region of interest" description="Disordered" evidence="7">
    <location>
        <begin position="1"/>
        <end position="46"/>
    </location>
</feature>
<dbReference type="GO" id="GO:0005635">
    <property type="term" value="C:nuclear envelope"/>
    <property type="evidence" value="ECO:0007669"/>
    <property type="project" value="UniProtKB-SubCell"/>
</dbReference>
<dbReference type="Proteomes" id="UP000694521">
    <property type="component" value="Unplaced"/>
</dbReference>
<keyword evidence="5" id="KW-0879">Wnt signaling pathway</keyword>
<dbReference type="Pfam" id="PF23999">
    <property type="entry name" value="CUSTOS"/>
    <property type="match status" value="2"/>
</dbReference>
<organism evidence="8 9">
    <name type="scientific">Anser cygnoides</name>
    <name type="common">Swan goose</name>
    <dbReference type="NCBI Taxonomy" id="8845"/>
    <lineage>
        <taxon>Eukaryota</taxon>
        <taxon>Metazoa</taxon>
        <taxon>Chordata</taxon>
        <taxon>Craniata</taxon>
        <taxon>Vertebrata</taxon>
        <taxon>Euteleostomi</taxon>
        <taxon>Archelosauria</taxon>
        <taxon>Archosauria</taxon>
        <taxon>Dinosauria</taxon>
        <taxon>Saurischia</taxon>
        <taxon>Theropoda</taxon>
        <taxon>Coelurosauria</taxon>
        <taxon>Aves</taxon>
        <taxon>Neognathae</taxon>
        <taxon>Galloanserae</taxon>
        <taxon>Anseriformes</taxon>
        <taxon>Anatidae</taxon>
        <taxon>Anserinae</taxon>
        <taxon>Anser</taxon>
    </lineage>
</organism>
<comment type="similarity">
    <text evidence="2">Belongs to the CUSTOS family.</text>
</comment>
<keyword evidence="9" id="KW-1185">Reference proteome</keyword>
<keyword evidence="6" id="KW-0539">Nucleus</keyword>
<accession>A0A8B9IP45</accession>
<dbReference type="InterPro" id="IPR026694">
    <property type="entry name" value="CUSTOS"/>
</dbReference>
<feature type="region of interest" description="Disordered" evidence="7">
    <location>
        <begin position="306"/>
        <end position="328"/>
    </location>
</feature>
<dbReference type="PANTHER" id="PTHR14482">
    <property type="entry name" value="CHROMOSOME 12 ORF 43 HOMOLOG"/>
    <property type="match status" value="1"/>
</dbReference>
<reference evidence="8" key="2">
    <citation type="submission" date="2025-09" db="UniProtKB">
        <authorList>
            <consortium name="Ensembl"/>
        </authorList>
    </citation>
    <scope>IDENTIFICATION</scope>
</reference>
<feature type="region of interest" description="Disordered" evidence="7">
    <location>
        <begin position="94"/>
        <end position="166"/>
    </location>
</feature>
<evidence type="ECO:0000256" key="6">
    <source>
        <dbReference type="ARBA" id="ARBA00023242"/>
    </source>
</evidence>
<evidence type="ECO:0000256" key="3">
    <source>
        <dbReference type="ARBA" id="ARBA00013465"/>
    </source>
</evidence>
<feature type="compositionally biased region" description="Basic residues" evidence="7">
    <location>
        <begin position="15"/>
        <end position="30"/>
    </location>
</feature>
<sequence>MDVRTGHVYSPHVPIRAHRSSQQHRCRQKQGKAASGPAGSCTAAPGACAARPREPRTHTWSEPAFSWHLAAPRVSPRAWRYAFVPGLYGSEERRKGFRRGGVPAPPSCRAAPCRTTAPSMPRGRPVRRGRTTVPSTPRGRSRLKMAAPRGGSGPGSGSDSDSGGEAAAARFREAAWDCVKQAAVGAEPRGGGFKKDRLQSAQPSLRREVNGHDEDGNELQTTPEFRAHVAKKLGAMLDSILTWPICCVPLLKTYLCSTTSLHLFLRFITVLKDSSGPSQTCVQQPDGGDDGFRLFSSSVPGDCEKSECSRASRRRQPSSSSDLDSDQEWQRYQEAAVSAADILKQSTFPALSQDSSQNPSQGYVEHSQKKKKKKKIKGENKTGKKLIDSAECDQVSKDLLQLSANGQHKRQDSNHTENTVLPGAVKKKKKKKKKSE</sequence>
<evidence type="ECO:0000256" key="4">
    <source>
        <dbReference type="ARBA" id="ARBA00022473"/>
    </source>
</evidence>
<feature type="compositionally biased region" description="Basic and acidic residues" evidence="7">
    <location>
        <begin position="377"/>
        <end position="388"/>
    </location>
</feature>
<dbReference type="PANTHER" id="PTHR14482:SF0">
    <property type="entry name" value="PROTEIN CUSTOS"/>
    <property type="match status" value="1"/>
</dbReference>
<dbReference type="GO" id="GO:0030178">
    <property type="term" value="P:negative regulation of Wnt signaling pathway"/>
    <property type="evidence" value="ECO:0007669"/>
    <property type="project" value="TreeGrafter"/>
</dbReference>
<feature type="compositionally biased region" description="Low complexity" evidence="7">
    <location>
        <begin position="157"/>
        <end position="166"/>
    </location>
</feature>
<feature type="compositionally biased region" description="Basic residues" evidence="7">
    <location>
        <begin position="425"/>
        <end position="436"/>
    </location>
</feature>
<dbReference type="GO" id="GO:0016055">
    <property type="term" value="P:Wnt signaling pathway"/>
    <property type="evidence" value="ECO:0007669"/>
    <property type="project" value="UniProtKB-KW"/>
</dbReference>
<feature type="region of interest" description="Disordered" evidence="7">
    <location>
        <begin position="188"/>
        <end position="221"/>
    </location>
</feature>
<feature type="compositionally biased region" description="Basic and acidic residues" evidence="7">
    <location>
        <begin position="205"/>
        <end position="214"/>
    </location>
</feature>
<evidence type="ECO:0000313" key="8">
    <source>
        <dbReference type="Ensembl" id="ENSACDP00005021906.1"/>
    </source>
</evidence>
<proteinExistence type="inferred from homology"/>
<reference evidence="8" key="1">
    <citation type="submission" date="2025-08" db="UniProtKB">
        <authorList>
            <consortium name="Ensembl"/>
        </authorList>
    </citation>
    <scope>IDENTIFICATION</scope>
</reference>
<dbReference type="AlphaFoldDB" id="A0A8B9IP45"/>
<keyword evidence="4" id="KW-0217">Developmental protein</keyword>
<comment type="subcellular location">
    <subcellularLocation>
        <location evidence="1">Nucleus envelope</location>
    </subcellularLocation>
</comment>
<feature type="compositionally biased region" description="Polar residues" evidence="7">
    <location>
        <begin position="350"/>
        <end position="361"/>
    </location>
</feature>
<evidence type="ECO:0000256" key="5">
    <source>
        <dbReference type="ARBA" id="ARBA00022687"/>
    </source>
</evidence>
<evidence type="ECO:0000256" key="7">
    <source>
        <dbReference type="SAM" id="MobiDB-lite"/>
    </source>
</evidence>
<evidence type="ECO:0000256" key="1">
    <source>
        <dbReference type="ARBA" id="ARBA00004259"/>
    </source>
</evidence>
<dbReference type="Ensembl" id="ENSACDT00005026198.1">
    <property type="protein sequence ID" value="ENSACDP00005021906.1"/>
    <property type="gene ID" value="ENSACDG00005015862.1"/>
</dbReference>